<dbReference type="InterPro" id="IPR001640">
    <property type="entry name" value="Lgt"/>
</dbReference>
<feature type="transmembrane region" description="Helical" evidence="7">
    <location>
        <begin position="196"/>
        <end position="213"/>
    </location>
</feature>
<feature type="transmembrane region" description="Helical" evidence="7">
    <location>
        <begin position="25"/>
        <end position="43"/>
    </location>
</feature>
<protein>
    <recommendedName>
        <fullName evidence="7">Phosphatidylglycerol--prolipoprotein diacylglyceryl transferase</fullName>
        <ecNumber evidence="7">2.5.1.145</ecNumber>
    </recommendedName>
</protein>
<evidence type="ECO:0000256" key="8">
    <source>
        <dbReference type="SAM" id="MobiDB-lite"/>
    </source>
</evidence>
<proteinExistence type="inferred from homology"/>
<feature type="region of interest" description="Disordered" evidence="8">
    <location>
        <begin position="307"/>
        <end position="443"/>
    </location>
</feature>
<keyword evidence="5 7" id="KW-1133">Transmembrane helix</keyword>
<organism evidence="9 10">
    <name type="scientific">Nocardia nova</name>
    <dbReference type="NCBI Taxonomy" id="37330"/>
    <lineage>
        <taxon>Bacteria</taxon>
        <taxon>Bacillati</taxon>
        <taxon>Actinomycetota</taxon>
        <taxon>Actinomycetes</taxon>
        <taxon>Mycobacteriales</taxon>
        <taxon>Nocardiaceae</taxon>
        <taxon>Nocardia</taxon>
    </lineage>
</organism>
<dbReference type="PROSITE" id="PS01311">
    <property type="entry name" value="LGT"/>
    <property type="match status" value="1"/>
</dbReference>
<feature type="compositionally biased region" description="Basic and acidic residues" evidence="8">
    <location>
        <begin position="352"/>
        <end position="376"/>
    </location>
</feature>
<feature type="transmembrane region" description="Helical" evidence="7">
    <location>
        <begin position="225"/>
        <end position="243"/>
    </location>
</feature>
<keyword evidence="9" id="KW-0449">Lipoprotein</keyword>
<name>A0A2S6AT51_9NOCA</name>
<dbReference type="EMBL" id="PSZC01000005">
    <property type="protein sequence ID" value="PPJ38435.1"/>
    <property type="molecule type" value="Genomic_DNA"/>
</dbReference>
<dbReference type="AlphaFoldDB" id="A0A2S6AT51"/>
<evidence type="ECO:0000313" key="9">
    <source>
        <dbReference type="EMBL" id="PPJ38435.1"/>
    </source>
</evidence>
<gene>
    <name evidence="7" type="primary">lgt</name>
    <name evidence="9" type="ORF">C5E45_09180</name>
</gene>
<reference evidence="9 10" key="1">
    <citation type="submission" date="2018-02" db="EMBL/GenBank/DDBJ databases">
        <title>8 Nocardia nova and 1 Nocardia cyriacigeorgica strain used for evolution to TMP-SMX.</title>
        <authorList>
            <person name="Mehta H."/>
            <person name="Weng J."/>
            <person name="Shamoo Y."/>
        </authorList>
    </citation>
    <scope>NUCLEOTIDE SEQUENCE [LARGE SCALE GENOMIC DNA]</scope>
    <source>
        <strain evidence="9 10">MDA3139</strain>
    </source>
</reference>
<comment type="caution">
    <text evidence="9">The sequence shown here is derived from an EMBL/GenBank/DDBJ whole genome shotgun (WGS) entry which is preliminary data.</text>
</comment>
<evidence type="ECO:0000256" key="5">
    <source>
        <dbReference type="ARBA" id="ARBA00022989"/>
    </source>
</evidence>
<keyword evidence="4 7" id="KW-0812">Transmembrane</keyword>
<dbReference type="GO" id="GO:0005886">
    <property type="term" value="C:plasma membrane"/>
    <property type="evidence" value="ECO:0007669"/>
    <property type="project" value="UniProtKB-SubCell"/>
</dbReference>
<sequence length="443" mass="47567">MHGGAILAYVPSPPRGVWEVGPFPLRAYAICIIIGIIVAIWWGERRWRERGGEQGKVLDVAMFAVPFGLVGGRLYHVATDWEKYFGAGGHPINALKIWEGGLGIWGAVLLGGVGAWIGCRVYRIPLPAFGDAIAPAILLAQAIGRLGNYFNQELYGRKTDLPWGLEIYLRFDSDGQLDMMNGVSTGVVEKVVQPTFLYELIWNLLGVLVLVAVDKRWRIGHGRLFALYVAIYTFGRFWVELLRDDEATHIFGIRVNSYTSAIVFLCALAYFALASKGRETAAQLAAGGERPWPWQWGALRRYGAAGQDAAAAENSGDSRKPADDENAEKGDSAGETATAAEGESEKGASPAQRDKPLSPAQRDKPASPAQRDKPADAESAAETPASGESDSPSARPSDSAATGNELDPPADDRDAAGVTTAGNSEQRAEGESGKPGRKKADKS</sequence>
<evidence type="ECO:0000256" key="4">
    <source>
        <dbReference type="ARBA" id="ARBA00022692"/>
    </source>
</evidence>
<comment type="function">
    <text evidence="7">Catalyzes the transfer of the diacylglyceryl group from phosphatidylglycerol to the sulfhydryl group of the N-terminal cysteine of a prolipoprotein, the first step in the formation of mature lipoproteins.</text>
</comment>
<evidence type="ECO:0000256" key="3">
    <source>
        <dbReference type="ARBA" id="ARBA00022679"/>
    </source>
</evidence>
<dbReference type="NCBIfam" id="TIGR00544">
    <property type="entry name" value="lgt"/>
    <property type="match status" value="1"/>
</dbReference>
<feature type="binding site" evidence="7">
    <location>
        <position position="145"/>
    </location>
    <ligand>
        <name>a 1,2-diacyl-sn-glycero-3-phospho-(1'-sn-glycerol)</name>
        <dbReference type="ChEBI" id="CHEBI:64716"/>
    </ligand>
</feature>
<dbReference type="Pfam" id="PF01790">
    <property type="entry name" value="LGT"/>
    <property type="match status" value="1"/>
</dbReference>
<evidence type="ECO:0000256" key="1">
    <source>
        <dbReference type="ARBA" id="ARBA00007150"/>
    </source>
</evidence>
<feature type="transmembrane region" description="Helical" evidence="7">
    <location>
        <begin position="55"/>
        <end position="75"/>
    </location>
</feature>
<accession>A0A2S6AT51</accession>
<evidence type="ECO:0000256" key="6">
    <source>
        <dbReference type="ARBA" id="ARBA00023136"/>
    </source>
</evidence>
<dbReference type="PANTHER" id="PTHR30589">
    <property type="entry name" value="PROLIPOPROTEIN DIACYLGLYCERYL TRANSFERASE"/>
    <property type="match status" value="1"/>
</dbReference>
<evidence type="ECO:0000313" key="10">
    <source>
        <dbReference type="Proteomes" id="UP000239874"/>
    </source>
</evidence>
<evidence type="ECO:0000256" key="2">
    <source>
        <dbReference type="ARBA" id="ARBA00022475"/>
    </source>
</evidence>
<dbReference type="HAMAP" id="MF_01147">
    <property type="entry name" value="Lgt"/>
    <property type="match status" value="1"/>
</dbReference>
<comment type="catalytic activity">
    <reaction evidence="7">
        <text>L-cysteinyl-[prolipoprotein] + a 1,2-diacyl-sn-glycero-3-phospho-(1'-sn-glycerol) = an S-1,2-diacyl-sn-glyceryl-L-cysteinyl-[prolipoprotein] + sn-glycerol 1-phosphate + H(+)</text>
        <dbReference type="Rhea" id="RHEA:56712"/>
        <dbReference type="Rhea" id="RHEA-COMP:14679"/>
        <dbReference type="Rhea" id="RHEA-COMP:14680"/>
        <dbReference type="ChEBI" id="CHEBI:15378"/>
        <dbReference type="ChEBI" id="CHEBI:29950"/>
        <dbReference type="ChEBI" id="CHEBI:57685"/>
        <dbReference type="ChEBI" id="CHEBI:64716"/>
        <dbReference type="ChEBI" id="CHEBI:140658"/>
        <dbReference type="EC" id="2.5.1.145"/>
    </reaction>
</comment>
<comment type="subcellular location">
    <subcellularLocation>
        <location evidence="7">Cell membrane</location>
        <topology evidence="7">Multi-pass membrane protein</topology>
    </subcellularLocation>
</comment>
<feature type="transmembrane region" description="Helical" evidence="7">
    <location>
        <begin position="255"/>
        <end position="273"/>
    </location>
</feature>
<dbReference type="EC" id="2.5.1.145" evidence="7"/>
<feature type="compositionally biased region" description="Low complexity" evidence="8">
    <location>
        <begin position="389"/>
        <end position="401"/>
    </location>
</feature>
<feature type="transmembrane region" description="Helical" evidence="7">
    <location>
        <begin position="95"/>
        <end position="117"/>
    </location>
</feature>
<comment type="similarity">
    <text evidence="1 7">Belongs to the Lgt family.</text>
</comment>
<dbReference type="GO" id="GO:0008961">
    <property type="term" value="F:phosphatidylglycerol-prolipoprotein diacylglyceryl transferase activity"/>
    <property type="evidence" value="ECO:0007669"/>
    <property type="project" value="UniProtKB-UniRule"/>
</dbReference>
<feature type="compositionally biased region" description="Basic and acidic residues" evidence="8">
    <location>
        <begin position="316"/>
        <end position="332"/>
    </location>
</feature>
<comment type="pathway">
    <text evidence="7">Protein modification; lipoprotein biosynthesis (diacylglyceryl transfer).</text>
</comment>
<dbReference type="UniPathway" id="UPA00664"/>
<dbReference type="Proteomes" id="UP000239874">
    <property type="component" value="Unassembled WGS sequence"/>
</dbReference>
<keyword evidence="2 7" id="KW-1003">Cell membrane</keyword>
<dbReference type="GO" id="GO:0042158">
    <property type="term" value="P:lipoprotein biosynthetic process"/>
    <property type="evidence" value="ECO:0007669"/>
    <property type="project" value="UniProtKB-UniRule"/>
</dbReference>
<dbReference type="PANTHER" id="PTHR30589:SF0">
    <property type="entry name" value="PHOSPHATIDYLGLYCEROL--PROLIPOPROTEIN DIACYLGLYCERYL TRANSFERASE"/>
    <property type="match status" value="1"/>
</dbReference>
<keyword evidence="6 7" id="KW-0472">Membrane</keyword>
<evidence type="ECO:0000256" key="7">
    <source>
        <dbReference type="HAMAP-Rule" id="MF_01147"/>
    </source>
</evidence>
<feature type="transmembrane region" description="Helical" evidence="7">
    <location>
        <begin position="124"/>
        <end position="144"/>
    </location>
</feature>
<keyword evidence="3 7" id="KW-0808">Transferase</keyword>